<gene>
    <name evidence="1" type="ORF">N475_25845</name>
</gene>
<evidence type="ECO:0000313" key="1">
    <source>
        <dbReference type="EMBL" id="KZN44875.1"/>
    </source>
</evidence>
<dbReference type="RefSeq" id="WP_063364638.1">
    <property type="nucleotide sequence ID" value="NZ_AQHB01000011.1"/>
</dbReference>
<organism evidence="1 2">
    <name type="scientific">Pseudoalteromonas luteoviolacea DSM 6061</name>
    <dbReference type="NCBI Taxonomy" id="1365250"/>
    <lineage>
        <taxon>Bacteria</taxon>
        <taxon>Pseudomonadati</taxon>
        <taxon>Pseudomonadota</taxon>
        <taxon>Gammaproteobacteria</taxon>
        <taxon>Alteromonadales</taxon>
        <taxon>Pseudoalteromonadaceae</taxon>
        <taxon>Pseudoalteromonas</taxon>
    </lineage>
</organism>
<reference evidence="1 2" key="1">
    <citation type="submission" date="2013-07" db="EMBL/GenBank/DDBJ databases">
        <title>Comparative Genomic and Metabolomic Analysis of Twelve Strains of Pseudoalteromonas luteoviolacea.</title>
        <authorList>
            <person name="Vynne N.G."/>
            <person name="Mansson M."/>
            <person name="Gram L."/>
        </authorList>
    </citation>
    <scope>NUCLEOTIDE SEQUENCE [LARGE SCALE GENOMIC DNA]</scope>
    <source>
        <strain evidence="1 2">DSM 6061</strain>
    </source>
</reference>
<dbReference type="Proteomes" id="UP000076643">
    <property type="component" value="Unassembled WGS sequence"/>
</dbReference>
<evidence type="ECO:0000313" key="2">
    <source>
        <dbReference type="Proteomes" id="UP000076643"/>
    </source>
</evidence>
<name>A0A167A0Y4_9GAMM</name>
<protein>
    <submittedName>
        <fullName evidence="1">Uncharacterized protein</fullName>
    </submittedName>
</protein>
<dbReference type="PATRIC" id="fig|1365250.3.peg.550"/>
<dbReference type="AlphaFoldDB" id="A0A167A0Y4"/>
<accession>A0A167A0Y4</accession>
<sequence length="163" mass="18845">MLIPVEETDADILFSTALAFHEPKALPNAVRVKEEGCFDSEDNIFLWIHPNCIVCDFYAYKSLNCYLKGCGFWSELLLGDNTIFLFTVTKELFTLNESESEFVEVDGFRLDVKKYCFNEFDECQYPIFLLGNVKGHYPLVSEFFVNKVRELGIKGMRFDLISD</sequence>
<proteinExistence type="predicted"/>
<comment type="caution">
    <text evidence="1">The sequence shown here is derived from an EMBL/GenBank/DDBJ whole genome shotgun (WGS) entry which is preliminary data.</text>
</comment>
<keyword evidence="2" id="KW-1185">Reference proteome</keyword>
<dbReference type="EMBL" id="AUYB01000049">
    <property type="protein sequence ID" value="KZN44875.1"/>
    <property type="molecule type" value="Genomic_DNA"/>
</dbReference>